<name>A0ABT0M982_9BACL</name>
<dbReference type="InterPro" id="IPR018527">
    <property type="entry name" value="Rubredoxin_Fe_BS"/>
</dbReference>
<evidence type="ECO:0000256" key="1">
    <source>
        <dbReference type="ARBA" id="ARBA00022723"/>
    </source>
</evidence>
<accession>A0ABT0M982</accession>
<keyword evidence="4" id="KW-1185">Reference proteome</keyword>
<dbReference type="PROSITE" id="PS00202">
    <property type="entry name" value="RUBREDOXIN"/>
    <property type="match status" value="1"/>
</dbReference>
<evidence type="ECO:0000313" key="3">
    <source>
        <dbReference type="EMBL" id="MCL1631193.1"/>
    </source>
</evidence>
<dbReference type="RefSeq" id="WP_249098691.1">
    <property type="nucleotide sequence ID" value="NZ_JAMAST010000003.1"/>
</dbReference>
<evidence type="ECO:0000313" key="4">
    <source>
        <dbReference type="Proteomes" id="UP001203004"/>
    </source>
</evidence>
<dbReference type="InterPro" id="IPR011528">
    <property type="entry name" value="NERD"/>
</dbReference>
<dbReference type="Proteomes" id="UP001203004">
    <property type="component" value="Unassembled WGS sequence"/>
</dbReference>
<dbReference type="EMBL" id="JAMAST010000003">
    <property type="protein sequence ID" value="MCL1631193.1"/>
    <property type="molecule type" value="Genomic_DNA"/>
</dbReference>
<proteinExistence type="predicted"/>
<sequence>MKKLLIPMKLLAGEALLGHLRDVHPSRTALENELARRRSGWRGEQNLAYYLDPLDLRIFYDLHLDGCQIDTLILHPFFLTIFEVKNYTGTIIFESEYGQVIRCSDNRREGFPNPILQTLRHQSALRQWLNRRNLPQLPIEARVIFAHPGTIIENRCRSPLIVERVIHAEQAPLQIEQLISKHNRDHGHGWQQISNALLAAHTEPFPNIMKAFNIQPAELQCGIRCPHCGSFDTQRIYAGWHCPHCGITSKTAHQPMILHHFLLHGPTMTNRQCREFLGLAPSQRHIVNYLLKKMNLKISGSGTGRGLYYKAPTHEQLHDYFLPKISQTFYRRHFNR</sequence>
<comment type="caution">
    <text evidence="3">The sequence shown here is derived from an EMBL/GenBank/DDBJ whole genome shotgun (WGS) entry which is preliminary data.</text>
</comment>
<keyword evidence="1" id="KW-0479">Metal-binding</keyword>
<evidence type="ECO:0000259" key="2">
    <source>
        <dbReference type="PROSITE" id="PS50965"/>
    </source>
</evidence>
<organism evidence="3 4">
    <name type="scientific">Sporolactobacillus mangiferae</name>
    <dbReference type="NCBI Taxonomy" id="2940498"/>
    <lineage>
        <taxon>Bacteria</taxon>
        <taxon>Bacillati</taxon>
        <taxon>Bacillota</taxon>
        <taxon>Bacilli</taxon>
        <taxon>Bacillales</taxon>
        <taxon>Sporolactobacillaceae</taxon>
        <taxon>Sporolactobacillus</taxon>
    </lineage>
</organism>
<reference evidence="3 4" key="1">
    <citation type="submission" date="2022-05" db="EMBL/GenBank/DDBJ databases">
        <title>Sporolactobacillus sp nov CPB3-1, isolated from tree bark (Mangifera indica L.).</title>
        <authorList>
            <person name="Phuengjayaem S."/>
            <person name="Tanasupawat S."/>
        </authorList>
    </citation>
    <scope>NUCLEOTIDE SEQUENCE [LARGE SCALE GENOMIC DNA]</scope>
    <source>
        <strain evidence="3 4">CPB3-1</strain>
    </source>
</reference>
<dbReference type="PROSITE" id="PS50965">
    <property type="entry name" value="NERD"/>
    <property type="match status" value="1"/>
</dbReference>
<protein>
    <submittedName>
        <fullName evidence="3">NERD domain-containing protein</fullName>
    </submittedName>
</protein>
<gene>
    <name evidence="3" type="ORF">M3N64_04425</name>
</gene>
<feature type="domain" description="NERD" evidence="2">
    <location>
        <begin position="39"/>
        <end position="148"/>
    </location>
</feature>
<dbReference type="Pfam" id="PF08378">
    <property type="entry name" value="NERD"/>
    <property type="match status" value="1"/>
</dbReference>